<protein>
    <submittedName>
        <fullName evidence="1">Uncharacterized protein</fullName>
    </submittedName>
</protein>
<dbReference type="AlphaFoldDB" id="A0A402CAD1"/>
<reference evidence="1 2" key="1">
    <citation type="submission" date="2018-11" db="EMBL/GenBank/DDBJ databases">
        <title>Microbial catabolism of amino acid.</title>
        <authorList>
            <person name="Hibi M."/>
            <person name="Ogawa J."/>
        </authorList>
    </citation>
    <scope>NUCLEOTIDE SEQUENCE [LARGE SCALE GENOMIC DNA]</scope>
    <source>
        <strain evidence="1 2">C31-06</strain>
    </source>
</reference>
<evidence type="ECO:0000313" key="1">
    <source>
        <dbReference type="EMBL" id="GCE40533.1"/>
    </source>
</evidence>
<organism evidence="1 2">
    <name type="scientific">Rhodococcus wratislaviensis</name>
    <name type="common">Tsukamurella wratislaviensis</name>
    <dbReference type="NCBI Taxonomy" id="44752"/>
    <lineage>
        <taxon>Bacteria</taxon>
        <taxon>Bacillati</taxon>
        <taxon>Actinomycetota</taxon>
        <taxon>Actinomycetes</taxon>
        <taxon>Mycobacteriales</taxon>
        <taxon>Nocardiaceae</taxon>
        <taxon>Rhodococcus</taxon>
    </lineage>
</organism>
<accession>A0A402CAD1</accession>
<name>A0A402CAD1_RHOWR</name>
<gene>
    <name evidence="1" type="ORF">Rhow_004176</name>
</gene>
<dbReference type="EMBL" id="BHYM01000037">
    <property type="protein sequence ID" value="GCE40533.1"/>
    <property type="molecule type" value="Genomic_DNA"/>
</dbReference>
<sequence>MLRSTDPVAVTGSQLAALESWTHLEVFKEHYARSLDVRG</sequence>
<keyword evidence="2" id="KW-1185">Reference proteome</keyword>
<proteinExistence type="predicted"/>
<evidence type="ECO:0000313" key="2">
    <source>
        <dbReference type="Proteomes" id="UP000287519"/>
    </source>
</evidence>
<dbReference type="Proteomes" id="UP000287519">
    <property type="component" value="Unassembled WGS sequence"/>
</dbReference>
<comment type="caution">
    <text evidence="1">The sequence shown here is derived from an EMBL/GenBank/DDBJ whole genome shotgun (WGS) entry which is preliminary data.</text>
</comment>